<reference evidence="2" key="1">
    <citation type="submission" date="2016-10" db="EMBL/GenBank/DDBJ databases">
        <authorList>
            <person name="Varghese N."/>
        </authorList>
    </citation>
    <scope>NUCLEOTIDE SEQUENCE [LARGE SCALE GENOMIC DNA]</scope>
    <source>
        <strain evidence="2">KPR-7A</strain>
    </source>
</reference>
<dbReference type="Proteomes" id="UP000183507">
    <property type="component" value="Unassembled WGS sequence"/>
</dbReference>
<organism evidence="1 2">
    <name type="scientific">Bacillus wiedmannii</name>
    <dbReference type="NCBI Taxonomy" id="1890302"/>
    <lineage>
        <taxon>Bacteria</taxon>
        <taxon>Bacillati</taxon>
        <taxon>Bacillota</taxon>
        <taxon>Bacilli</taxon>
        <taxon>Bacillales</taxon>
        <taxon>Bacillaceae</taxon>
        <taxon>Bacillus</taxon>
        <taxon>Bacillus cereus group</taxon>
    </lineage>
</organism>
<accession>A0A1G6VD37</accession>
<sequence length="57" mass="6684">MTEEKYAAKEASDKHNAQTINVFFNIKSLVKLNIFIDSINFRYFVQKLSLNIITYPI</sequence>
<dbReference type="AlphaFoldDB" id="A0A1G6VD37"/>
<name>A0A1G6VD37_9BACI</name>
<dbReference type="EMBL" id="FMZR01000006">
    <property type="protein sequence ID" value="SDD51431.1"/>
    <property type="molecule type" value="Genomic_DNA"/>
</dbReference>
<evidence type="ECO:0000313" key="1">
    <source>
        <dbReference type="EMBL" id="SDD51431.1"/>
    </source>
</evidence>
<gene>
    <name evidence="1" type="ORF">SAMN04487767_106288</name>
</gene>
<proteinExistence type="predicted"/>
<evidence type="ECO:0000313" key="2">
    <source>
        <dbReference type="Proteomes" id="UP000183507"/>
    </source>
</evidence>
<dbReference type="RefSeq" id="WP_170828855.1">
    <property type="nucleotide sequence ID" value="NZ_FMZR01000006.1"/>
</dbReference>
<protein>
    <submittedName>
        <fullName evidence="1">Uncharacterized protein</fullName>
    </submittedName>
</protein>